<feature type="coiled-coil region" evidence="1">
    <location>
        <begin position="35"/>
        <end position="62"/>
    </location>
</feature>
<accession>A0A8B6DWL3</accession>
<reference evidence="3" key="1">
    <citation type="submission" date="2018-11" db="EMBL/GenBank/DDBJ databases">
        <authorList>
            <person name="Alioto T."/>
            <person name="Alioto T."/>
        </authorList>
    </citation>
    <scope>NUCLEOTIDE SEQUENCE</scope>
</reference>
<protein>
    <submittedName>
        <fullName evidence="3">Uncharacterized protein</fullName>
    </submittedName>
</protein>
<comment type="caution">
    <text evidence="3">The sequence shown here is derived from an EMBL/GenBank/DDBJ whole genome shotgun (WGS) entry which is preliminary data.</text>
</comment>
<sequence length="97" mass="10749">MNDNRISSFGHPKDSSDTVTKRWVTQQMKDGIKDINDLDAALEAISKKLEAIKKSLNGLDKDVAKCLPMAGCKMSGALNRQGHSIVNLPAGWWHMNR</sequence>
<feature type="compositionally biased region" description="Basic and acidic residues" evidence="2">
    <location>
        <begin position="11"/>
        <end position="20"/>
    </location>
</feature>
<keyword evidence="4" id="KW-1185">Reference proteome</keyword>
<feature type="non-terminal residue" evidence="3">
    <location>
        <position position="97"/>
    </location>
</feature>
<dbReference type="Proteomes" id="UP000596742">
    <property type="component" value="Unassembled WGS sequence"/>
</dbReference>
<proteinExistence type="predicted"/>
<evidence type="ECO:0000313" key="4">
    <source>
        <dbReference type="Proteomes" id="UP000596742"/>
    </source>
</evidence>
<organism evidence="3 4">
    <name type="scientific">Mytilus galloprovincialis</name>
    <name type="common">Mediterranean mussel</name>
    <dbReference type="NCBI Taxonomy" id="29158"/>
    <lineage>
        <taxon>Eukaryota</taxon>
        <taxon>Metazoa</taxon>
        <taxon>Spiralia</taxon>
        <taxon>Lophotrochozoa</taxon>
        <taxon>Mollusca</taxon>
        <taxon>Bivalvia</taxon>
        <taxon>Autobranchia</taxon>
        <taxon>Pteriomorphia</taxon>
        <taxon>Mytilida</taxon>
        <taxon>Mytiloidea</taxon>
        <taxon>Mytilidae</taxon>
        <taxon>Mytilinae</taxon>
        <taxon>Mytilus</taxon>
    </lineage>
</organism>
<evidence type="ECO:0000256" key="1">
    <source>
        <dbReference type="SAM" id="Coils"/>
    </source>
</evidence>
<evidence type="ECO:0000313" key="3">
    <source>
        <dbReference type="EMBL" id="VDI26357.1"/>
    </source>
</evidence>
<dbReference type="EMBL" id="UYJE01004238">
    <property type="protein sequence ID" value="VDI26357.1"/>
    <property type="molecule type" value="Genomic_DNA"/>
</dbReference>
<feature type="region of interest" description="Disordered" evidence="2">
    <location>
        <begin position="1"/>
        <end position="20"/>
    </location>
</feature>
<dbReference type="AlphaFoldDB" id="A0A8B6DWL3"/>
<gene>
    <name evidence="3" type="ORF">MGAL_10B063687</name>
</gene>
<evidence type="ECO:0000256" key="2">
    <source>
        <dbReference type="SAM" id="MobiDB-lite"/>
    </source>
</evidence>
<keyword evidence="1" id="KW-0175">Coiled coil</keyword>
<name>A0A8B6DWL3_MYTGA</name>